<dbReference type="RefSeq" id="XP_016609872.1">
    <property type="nucleotide sequence ID" value="XM_016757283.1"/>
</dbReference>
<evidence type="ECO:0000313" key="3">
    <source>
        <dbReference type="Proteomes" id="UP000053201"/>
    </source>
</evidence>
<gene>
    <name evidence="2" type="ORF">SPPG_09126</name>
</gene>
<keyword evidence="3" id="KW-1185">Reference proteome</keyword>
<name>A0A0L0HL97_SPIPD</name>
<dbReference type="Proteomes" id="UP000053201">
    <property type="component" value="Unassembled WGS sequence"/>
</dbReference>
<dbReference type="EMBL" id="KQ257454">
    <property type="protein sequence ID" value="KND01833.1"/>
    <property type="molecule type" value="Genomic_DNA"/>
</dbReference>
<sequence length="92" mass="10543">MPSTKQSKKRTKQTPTSARRHPYQQKDKDADLRDALDSQLNDVLAALSTQTSVKEKRRQAMVEAKKRGEAKQKEFERVEKEFEKAVELLGGL</sequence>
<reference evidence="2 3" key="1">
    <citation type="submission" date="2009-08" db="EMBL/GenBank/DDBJ databases">
        <title>The Genome Sequence of Spizellomyces punctatus strain DAOM BR117.</title>
        <authorList>
            <consortium name="The Broad Institute Genome Sequencing Platform"/>
            <person name="Russ C."/>
            <person name="Cuomo C."/>
            <person name="Shea T."/>
            <person name="Young S.K."/>
            <person name="Zeng Q."/>
            <person name="Koehrsen M."/>
            <person name="Haas B."/>
            <person name="Borodovsky M."/>
            <person name="Guigo R."/>
            <person name="Alvarado L."/>
            <person name="Berlin A."/>
            <person name="Bochicchio J."/>
            <person name="Borenstein D."/>
            <person name="Chapman S."/>
            <person name="Chen Z."/>
            <person name="Engels R."/>
            <person name="Freedman E."/>
            <person name="Gellesch M."/>
            <person name="Goldberg J."/>
            <person name="Griggs A."/>
            <person name="Gujja S."/>
            <person name="Heiman D."/>
            <person name="Hepburn T."/>
            <person name="Howarth C."/>
            <person name="Jen D."/>
            <person name="Larson L."/>
            <person name="Lewis B."/>
            <person name="Mehta T."/>
            <person name="Park D."/>
            <person name="Pearson M."/>
            <person name="Roberts A."/>
            <person name="Saif S."/>
            <person name="Shenoy N."/>
            <person name="Sisk P."/>
            <person name="Stolte C."/>
            <person name="Sykes S."/>
            <person name="Thomson T."/>
            <person name="Walk T."/>
            <person name="White J."/>
            <person name="Yandava C."/>
            <person name="Burger G."/>
            <person name="Gray M.W."/>
            <person name="Holland P.W.H."/>
            <person name="King N."/>
            <person name="Lang F.B.F."/>
            <person name="Roger A.J."/>
            <person name="Ruiz-Trillo I."/>
            <person name="Lander E."/>
            <person name="Nusbaum C."/>
        </authorList>
    </citation>
    <scope>NUCLEOTIDE SEQUENCE [LARGE SCALE GENOMIC DNA]</scope>
    <source>
        <strain evidence="2 3">DAOM BR117</strain>
    </source>
</reference>
<dbReference type="InParanoid" id="A0A0L0HL97"/>
<evidence type="ECO:0000256" key="1">
    <source>
        <dbReference type="SAM" id="MobiDB-lite"/>
    </source>
</evidence>
<feature type="compositionally biased region" description="Basic residues" evidence="1">
    <location>
        <begin position="1"/>
        <end position="23"/>
    </location>
</feature>
<dbReference type="AlphaFoldDB" id="A0A0L0HL97"/>
<dbReference type="GeneID" id="27692251"/>
<accession>A0A0L0HL97</accession>
<protein>
    <submittedName>
        <fullName evidence="2">Uncharacterized protein</fullName>
    </submittedName>
</protein>
<proteinExistence type="predicted"/>
<feature type="region of interest" description="Disordered" evidence="1">
    <location>
        <begin position="1"/>
        <end position="29"/>
    </location>
</feature>
<dbReference type="VEuPathDB" id="FungiDB:SPPG_09126"/>
<evidence type="ECO:0000313" key="2">
    <source>
        <dbReference type="EMBL" id="KND01833.1"/>
    </source>
</evidence>
<organism evidence="2 3">
    <name type="scientific">Spizellomyces punctatus (strain DAOM BR117)</name>
    <dbReference type="NCBI Taxonomy" id="645134"/>
    <lineage>
        <taxon>Eukaryota</taxon>
        <taxon>Fungi</taxon>
        <taxon>Fungi incertae sedis</taxon>
        <taxon>Chytridiomycota</taxon>
        <taxon>Chytridiomycota incertae sedis</taxon>
        <taxon>Chytridiomycetes</taxon>
        <taxon>Spizellomycetales</taxon>
        <taxon>Spizellomycetaceae</taxon>
        <taxon>Spizellomyces</taxon>
    </lineage>
</organism>